<dbReference type="InterPro" id="IPR050954">
    <property type="entry name" value="ET_IronSulfur_Cluster-Binding"/>
</dbReference>
<feature type="domain" description="4Fe-4S ferredoxin-type" evidence="6">
    <location>
        <begin position="4"/>
        <end position="33"/>
    </location>
</feature>
<feature type="region of interest" description="Disordered" evidence="5">
    <location>
        <begin position="234"/>
        <end position="287"/>
    </location>
</feature>
<dbReference type="KEGG" id="nbg:DV706_18840"/>
<gene>
    <name evidence="7" type="ORF">DV706_18840</name>
</gene>
<dbReference type="InterPro" id="IPR017900">
    <property type="entry name" value="4Fe4S_Fe_S_CS"/>
</dbReference>
<dbReference type="CDD" id="cd10551">
    <property type="entry name" value="PsrB"/>
    <property type="match status" value="1"/>
</dbReference>
<feature type="compositionally biased region" description="Basic and acidic residues" evidence="5">
    <location>
        <begin position="250"/>
        <end position="259"/>
    </location>
</feature>
<keyword evidence="7" id="KW-0614">Plasmid</keyword>
<dbReference type="RefSeq" id="WP_006067054.1">
    <property type="nucleotide sequence ID" value="NZ_CP031306.1"/>
</dbReference>
<evidence type="ECO:0000313" key="8">
    <source>
        <dbReference type="Proteomes" id="UP000296822"/>
    </source>
</evidence>
<sequence>MTQMGMAIDLERCQGCRACVLACKTENDTPRGAFWMNVFRHEEGEFPDVDQGFTPNPCHHCSEPSCTEVCPTEARFKRESDGIVLTDYDTCIGCRYCEVGCPYGVNYFQWRESEEGQYGFASEDELTQEVHQNLQELDAEYDGDDRPWADYSLGQTQEPRGNKMGGGDHKVGTMGKCTFCVHRQDGDDENLQGTTACEEVCPTNVIHFGDMEDPESKPRQHLEAKGNTQQWEMLKGTGNEPNVVYLGDKPTGDARNMEDDYKDPDDAINAESGREPQYLATDGGEVQ</sequence>
<dbReference type="AlphaFoldDB" id="A0A4D6HSZ1"/>
<evidence type="ECO:0000256" key="4">
    <source>
        <dbReference type="ARBA" id="ARBA00023014"/>
    </source>
</evidence>
<name>A0A4D6HSZ1_9EURY</name>
<dbReference type="EMBL" id="CP031306">
    <property type="protein sequence ID" value="QCC56555.1"/>
    <property type="molecule type" value="Genomic_DNA"/>
</dbReference>
<dbReference type="Pfam" id="PF13247">
    <property type="entry name" value="Fer4_11"/>
    <property type="match status" value="1"/>
</dbReference>
<evidence type="ECO:0000256" key="5">
    <source>
        <dbReference type="SAM" id="MobiDB-lite"/>
    </source>
</evidence>
<keyword evidence="2" id="KW-0479">Metal-binding</keyword>
<accession>A0A4D6HSZ1</accession>
<dbReference type="GO" id="GO:0016491">
    <property type="term" value="F:oxidoreductase activity"/>
    <property type="evidence" value="ECO:0007669"/>
    <property type="project" value="UniProtKB-ARBA"/>
</dbReference>
<keyword evidence="3" id="KW-0408">Iron</keyword>
<dbReference type="PANTHER" id="PTHR43177">
    <property type="entry name" value="PROTEIN NRFC"/>
    <property type="match status" value="1"/>
</dbReference>
<evidence type="ECO:0000259" key="6">
    <source>
        <dbReference type="PROSITE" id="PS51379"/>
    </source>
</evidence>
<dbReference type="PROSITE" id="PS00198">
    <property type="entry name" value="4FE4S_FER_1"/>
    <property type="match status" value="1"/>
</dbReference>
<keyword evidence="1" id="KW-0004">4Fe-4S</keyword>
<reference evidence="7 8" key="1">
    <citation type="journal article" date="2019" name="Nat. Commun.">
        <title>A new type of DNA phosphorothioation-based antiviral system in archaea.</title>
        <authorList>
            <person name="Xiong L."/>
            <person name="Liu S."/>
            <person name="Chen S."/>
            <person name="Xiao Y."/>
            <person name="Zhu B."/>
            <person name="Gao Y."/>
            <person name="Zhang Y."/>
            <person name="Chen B."/>
            <person name="Luo J."/>
            <person name="Deng Z."/>
            <person name="Chen X."/>
            <person name="Wang L."/>
            <person name="Chen S."/>
        </authorList>
    </citation>
    <scope>NUCLEOTIDE SEQUENCE [LARGE SCALE GENOMIC DNA]</scope>
    <source>
        <strain evidence="7 8">JCM 10635</strain>
        <plasmid evidence="7 8">unnamed1</plasmid>
    </source>
</reference>
<keyword evidence="4" id="KW-0411">Iron-sulfur</keyword>
<dbReference type="Proteomes" id="UP000296822">
    <property type="component" value="Plasmid unnamed1"/>
</dbReference>
<geneLocation type="plasmid" evidence="7">
    <name>unnamed1</name>
</geneLocation>
<evidence type="ECO:0000256" key="1">
    <source>
        <dbReference type="ARBA" id="ARBA00022485"/>
    </source>
</evidence>
<dbReference type="GO" id="GO:0046872">
    <property type="term" value="F:metal ion binding"/>
    <property type="evidence" value="ECO:0007669"/>
    <property type="project" value="UniProtKB-KW"/>
</dbReference>
<proteinExistence type="predicted"/>
<dbReference type="PANTHER" id="PTHR43177:SF3">
    <property type="entry name" value="PROTEIN NRFC HOMOLOG"/>
    <property type="match status" value="1"/>
</dbReference>
<dbReference type="PROSITE" id="PS51379">
    <property type="entry name" value="4FE4S_FER_2"/>
    <property type="match status" value="2"/>
</dbReference>
<dbReference type="GO" id="GO:0051539">
    <property type="term" value="F:4 iron, 4 sulfur cluster binding"/>
    <property type="evidence" value="ECO:0007669"/>
    <property type="project" value="UniProtKB-KW"/>
</dbReference>
<dbReference type="SUPFAM" id="SSF54862">
    <property type="entry name" value="4Fe-4S ferredoxins"/>
    <property type="match status" value="1"/>
</dbReference>
<protein>
    <submittedName>
        <fullName evidence="7">4Fe-4S dicluster domain-containing protein</fullName>
    </submittedName>
</protein>
<dbReference type="GeneID" id="39853337"/>
<evidence type="ECO:0000256" key="3">
    <source>
        <dbReference type="ARBA" id="ARBA00023004"/>
    </source>
</evidence>
<organism evidence="7 8">
    <name type="scientific">Natronorubrum bangense</name>
    <dbReference type="NCBI Taxonomy" id="61858"/>
    <lineage>
        <taxon>Archaea</taxon>
        <taxon>Methanobacteriati</taxon>
        <taxon>Methanobacteriota</taxon>
        <taxon>Stenosarchaea group</taxon>
        <taxon>Halobacteria</taxon>
        <taxon>Halobacteriales</taxon>
        <taxon>Natrialbaceae</taxon>
        <taxon>Natronorubrum</taxon>
    </lineage>
</organism>
<evidence type="ECO:0000313" key="7">
    <source>
        <dbReference type="EMBL" id="QCC56555.1"/>
    </source>
</evidence>
<evidence type="ECO:0000256" key="2">
    <source>
        <dbReference type="ARBA" id="ARBA00022723"/>
    </source>
</evidence>
<dbReference type="Gene3D" id="3.30.70.20">
    <property type="match status" value="2"/>
</dbReference>
<feature type="domain" description="4Fe-4S ferredoxin-type" evidence="6">
    <location>
        <begin position="82"/>
        <end position="111"/>
    </location>
</feature>
<dbReference type="InterPro" id="IPR017896">
    <property type="entry name" value="4Fe4S_Fe-S-bd"/>
</dbReference>